<dbReference type="Proteomes" id="UP000326678">
    <property type="component" value="Chromosome Gxm1"/>
</dbReference>
<evidence type="ECO:0000313" key="1">
    <source>
        <dbReference type="EMBL" id="QFS49358.1"/>
    </source>
</evidence>
<dbReference type="KEGG" id="nsh:GXM_06852"/>
<gene>
    <name evidence="1" type="ORF">GXM_06852</name>
</gene>
<keyword evidence="2" id="KW-1185">Reference proteome</keyword>
<organism evidence="1 2">
    <name type="scientific">Nostoc sphaeroides CCNUC1</name>
    <dbReference type="NCBI Taxonomy" id="2653204"/>
    <lineage>
        <taxon>Bacteria</taxon>
        <taxon>Bacillati</taxon>
        <taxon>Cyanobacteriota</taxon>
        <taxon>Cyanophyceae</taxon>
        <taxon>Nostocales</taxon>
        <taxon>Nostocaceae</taxon>
        <taxon>Nostoc</taxon>
    </lineage>
</organism>
<sequence length="47" mass="5188">MPVFREECIESKVSGEWGVGSGDEGAGEAGEKNYLLGVAESRYEFWM</sequence>
<protein>
    <submittedName>
        <fullName evidence="1">Uncharacterized protein</fullName>
    </submittedName>
</protein>
<evidence type="ECO:0000313" key="2">
    <source>
        <dbReference type="Proteomes" id="UP000326678"/>
    </source>
</evidence>
<reference evidence="1 2" key="1">
    <citation type="submission" date="2019-10" db="EMBL/GenBank/DDBJ databases">
        <title>Genomic and transcriptomic insights into the perfect genentic adaptation of a filamentous nitrogen-fixing cyanobacterium to rice fields.</title>
        <authorList>
            <person name="Chen Z."/>
        </authorList>
    </citation>
    <scope>NUCLEOTIDE SEQUENCE [LARGE SCALE GENOMIC DNA]</scope>
    <source>
        <strain evidence="1">CCNUC1</strain>
    </source>
</reference>
<accession>A0A5P8W9E2</accession>
<dbReference type="EMBL" id="CP045226">
    <property type="protein sequence ID" value="QFS49358.1"/>
    <property type="molecule type" value="Genomic_DNA"/>
</dbReference>
<name>A0A5P8W9E2_9NOSO</name>
<dbReference type="AlphaFoldDB" id="A0A5P8W9E2"/>
<proteinExistence type="predicted"/>